<sequence length="283" mass="31117">MEHCIYGLCDSRKSSWRIFCIGLSLITGLATPIGSIAAVWSPREAAVFDLVNQQRSINNLPHLIQNEQLHASALGHSQSMADNNFFSHTTLAGSNGTTFVDRIREAGHIGWTYGGENIAGGHGRTSPPAVEMQPLDAARSVMYGTAELDELNAFFFANSQESWISWDDVGMGVSGDGWNAWHNFMRQTTNNQRDGGWMGSHGHRENILSVLFDEIGVGYFWEPDDTIPILGDHGEISFPLHAYWTQDFTGDDLVAPVPLPGAFWLLGCGVIGLLLLDRRRGAE</sequence>
<keyword evidence="1" id="KW-0472">Membrane</keyword>
<proteinExistence type="predicted"/>
<keyword evidence="1" id="KW-1133">Transmembrane helix</keyword>
<dbReference type="AlphaFoldDB" id="A0A7Z0VL59"/>
<keyword evidence="4" id="KW-1185">Reference proteome</keyword>
<dbReference type="RefSeq" id="WP_069124841.1">
    <property type="nucleotide sequence ID" value="NZ_MARB01000011.1"/>
</dbReference>
<accession>A0A7Z0VL59</accession>
<evidence type="ECO:0000256" key="1">
    <source>
        <dbReference type="SAM" id="Phobius"/>
    </source>
</evidence>
<keyword evidence="1" id="KW-0812">Transmembrane</keyword>
<dbReference type="SUPFAM" id="SSF55797">
    <property type="entry name" value="PR-1-like"/>
    <property type="match status" value="1"/>
</dbReference>
<name>A0A7Z0VL59_9GAMM</name>
<dbReference type="CDD" id="cd05379">
    <property type="entry name" value="CAP_bacterial"/>
    <property type="match status" value="1"/>
</dbReference>
<dbReference type="PANTHER" id="PTHR31157:SF1">
    <property type="entry name" value="SCP DOMAIN-CONTAINING PROTEIN"/>
    <property type="match status" value="1"/>
</dbReference>
<dbReference type="OrthoDB" id="68195at2"/>
<evidence type="ECO:0000313" key="3">
    <source>
        <dbReference type="EMBL" id="ODJ87539.1"/>
    </source>
</evidence>
<dbReference type="Gene3D" id="3.40.33.10">
    <property type="entry name" value="CAP"/>
    <property type="match status" value="1"/>
</dbReference>
<feature type="transmembrane region" description="Helical" evidence="1">
    <location>
        <begin position="257"/>
        <end position="276"/>
    </location>
</feature>
<gene>
    <name evidence="3" type="ORF">CODIS_22500</name>
</gene>
<dbReference type="InterPro" id="IPR035940">
    <property type="entry name" value="CAP_sf"/>
</dbReference>
<protein>
    <submittedName>
        <fullName evidence="3">Cysteine-rich secretory protein family protein</fullName>
    </submittedName>
</protein>
<feature type="domain" description="SCP" evidence="2">
    <location>
        <begin position="48"/>
        <end position="219"/>
    </location>
</feature>
<dbReference type="InterPro" id="IPR014044">
    <property type="entry name" value="CAP_dom"/>
</dbReference>
<reference evidence="3 4" key="1">
    <citation type="submission" date="2016-06" db="EMBL/GenBank/DDBJ databases">
        <title>Genome sequence of endosymbiont of Candidatus Endolucinida thiodiazotropha.</title>
        <authorList>
            <person name="Poehlein A."/>
            <person name="Koenig S."/>
            <person name="Heiden S.E."/>
            <person name="Thuermer A."/>
            <person name="Voget S."/>
            <person name="Daniel R."/>
            <person name="Markert S."/>
            <person name="Gros O."/>
            <person name="Schweder T."/>
        </authorList>
    </citation>
    <scope>NUCLEOTIDE SEQUENCE [LARGE SCALE GENOMIC DNA]</scope>
    <source>
        <strain evidence="3 4">COS</strain>
    </source>
</reference>
<evidence type="ECO:0000259" key="2">
    <source>
        <dbReference type="Pfam" id="PF00188"/>
    </source>
</evidence>
<dbReference type="Proteomes" id="UP000094769">
    <property type="component" value="Unassembled WGS sequence"/>
</dbReference>
<comment type="caution">
    <text evidence="3">The sequence shown here is derived from an EMBL/GenBank/DDBJ whole genome shotgun (WGS) entry which is preliminary data.</text>
</comment>
<dbReference type="EMBL" id="MARB01000011">
    <property type="protein sequence ID" value="ODJ87539.1"/>
    <property type="molecule type" value="Genomic_DNA"/>
</dbReference>
<organism evidence="3 4">
    <name type="scientific">Candidatus Thiodiazotropha endolucinida</name>
    <dbReference type="NCBI Taxonomy" id="1655433"/>
    <lineage>
        <taxon>Bacteria</taxon>
        <taxon>Pseudomonadati</taxon>
        <taxon>Pseudomonadota</taxon>
        <taxon>Gammaproteobacteria</taxon>
        <taxon>Chromatiales</taxon>
        <taxon>Sedimenticolaceae</taxon>
        <taxon>Candidatus Thiodiazotropha</taxon>
    </lineage>
</organism>
<dbReference type="Pfam" id="PF00188">
    <property type="entry name" value="CAP"/>
    <property type="match status" value="1"/>
</dbReference>
<evidence type="ECO:0000313" key="4">
    <source>
        <dbReference type="Proteomes" id="UP000094769"/>
    </source>
</evidence>
<dbReference type="PANTHER" id="PTHR31157">
    <property type="entry name" value="SCP DOMAIN-CONTAINING PROTEIN"/>
    <property type="match status" value="1"/>
</dbReference>
<feature type="transmembrane region" description="Helical" evidence="1">
    <location>
        <begin position="18"/>
        <end position="40"/>
    </location>
</feature>